<reference evidence="1" key="1">
    <citation type="submission" date="2023-03" db="UniProtKB">
        <authorList>
            <consortium name="EnsemblPlants"/>
        </authorList>
    </citation>
    <scope>IDENTIFICATION</scope>
</reference>
<dbReference type="Gramene" id="MELO3C032685.2.1">
    <property type="protein sequence ID" value="MELO3C032685.2.1"/>
    <property type="gene ID" value="MELO3C032685.2"/>
</dbReference>
<evidence type="ECO:0000313" key="1">
    <source>
        <dbReference type="EnsemblPlants" id="MELO3C032685.2.1"/>
    </source>
</evidence>
<protein>
    <submittedName>
        <fullName evidence="1">Uncharacterized protein</fullName>
    </submittedName>
</protein>
<accession>A0A9I9EEL0</accession>
<organism evidence="1">
    <name type="scientific">Cucumis melo</name>
    <name type="common">Muskmelon</name>
    <dbReference type="NCBI Taxonomy" id="3656"/>
    <lineage>
        <taxon>Eukaryota</taxon>
        <taxon>Viridiplantae</taxon>
        <taxon>Streptophyta</taxon>
        <taxon>Embryophyta</taxon>
        <taxon>Tracheophyta</taxon>
        <taxon>Spermatophyta</taxon>
        <taxon>Magnoliopsida</taxon>
        <taxon>eudicotyledons</taxon>
        <taxon>Gunneridae</taxon>
        <taxon>Pentapetalae</taxon>
        <taxon>rosids</taxon>
        <taxon>fabids</taxon>
        <taxon>Cucurbitales</taxon>
        <taxon>Cucurbitaceae</taxon>
        <taxon>Benincaseae</taxon>
        <taxon>Cucumis</taxon>
    </lineage>
</organism>
<name>A0A9I9EEL0_CUCME</name>
<sequence>MCLTHAPSYLRLSGDDSRVPSYPTLRYSLSLQISLFYMACLLPNLLKWVFGVTTIEDRLQFSNISSKASELGVCPYTGQWLEIESNMRWLSKTYTYNIIFHTNDRNFS</sequence>
<proteinExistence type="predicted"/>
<dbReference type="AlphaFoldDB" id="A0A9I9EEL0"/>
<dbReference type="EnsemblPlants" id="MELO3C032685.2.1">
    <property type="protein sequence ID" value="MELO3C032685.2.1"/>
    <property type="gene ID" value="MELO3C032685.2"/>
</dbReference>